<keyword evidence="6" id="KW-0539">Nucleus</keyword>
<dbReference type="Pfam" id="PF03634">
    <property type="entry name" value="TCP"/>
    <property type="match status" value="1"/>
</dbReference>
<proteinExistence type="predicted"/>
<dbReference type="GO" id="GO:0005634">
    <property type="term" value="C:nucleus"/>
    <property type="evidence" value="ECO:0007669"/>
    <property type="project" value="UniProtKB-SubCell"/>
</dbReference>
<dbReference type="GO" id="GO:0003700">
    <property type="term" value="F:DNA-binding transcription factor activity"/>
    <property type="evidence" value="ECO:0007669"/>
    <property type="project" value="InterPro"/>
</dbReference>
<evidence type="ECO:0000256" key="4">
    <source>
        <dbReference type="ARBA" id="ARBA00023125"/>
    </source>
</evidence>
<evidence type="ECO:0000259" key="8">
    <source>
        <dbReference type="PROSITE" id="PS51370"/>
    </source>
</evidence>
<dbReference type="InterPro" id="IPR017887">
    <property type="entry name" value="TF_TCP_subgr"/>
</dbReference>
<evidence type="ECO:0000256" key="1">
    <source>
        <dbReference type="ARBA" id="ARBA00004123"/>
    </source>
</evidence>
<dbReference type="InterPro" id="IPR017888">
    <property type="entry name" value="CYC/TB1_R_domain"/>
</dbReference>
<keyword evidence="10" id="KW-1185">Reference proteome</keyword>
<evidence type="ECO:0000259" key="7">
    <source>
        <dbReference type="PROSITE" id="PS51369"/>
    </source>
</evidence>
<accession>A0AA39VL59</accession>
<dbReference type="GO" id="GO:0043565">
    <property type="term" value="F:sequence-specific DNA binding"/>
    <property type="evidence" value="ECO:0007669"/>
    <property type="project" value="TreeGrafter"/>
</dbReference>
<keyword evidence="3" id="KW-0805">Transcription regulation</keyword>
<dbReference type="PANTHER" id="PTHR31072">
    <property type="entry name" value="TRANSCRIPTION FACTOR TCP4-RELATED"/>
    <property type="match status" value="1"/>
</dbReference>
<keyword evidence="5" id="KW-0804">Transcription</keyword>
<dbReference type="PANTHER" id="PTHR31072:SF224">
    <property type="entry name" value="TRANSCRIPTION FACTOR TCP1"/>
    <property type="match status" value="1"/>
</dbReference>
<sequence>MGLRWWTSARPATDHWAICAGEPAHDQRQTTGRSALVSYTGLAHDEQRTAHSFEPRKQHARAAAMFPSTSGGINPFANFSSSSSFHHFPPPFSSGFEPNNVFLNNQLHDPLPIINPRIAESLTNMALSDINITTMTHHDYYGPSNLIPHKKTPAKKDRHSKICTAQGLRDRRVRLSIDIAREFFDLQDMLGFDKASKTLEWLLSKSRMAIKELAQTKHHNTTTTNTNNADLEATTAVVPKSKSSGDVFEENKEMEKLLLNKDAKESRFKARARARQRTREKMCTKKGQILTQFKTCVEPNSSNHDHVATSLPPMRDVTEESIVMLKRKLNPSSIFTHHHQNLAMSKDHVSENSNYISNLPQNWDNANGAIPHSTFPAITNMNLLITTGLQSCGRPWGDQQQKVVMARGRGRDKEESAEKYLGLLKLVQILS</sequence>
<gene>
    <name evidence="9" type="ORF">LWI29_006955</name>
</gene>
<feature type="domain" description="TCP" evidence="7">
    <location>
        <begin position="155"/>
        <end position="213"/>
    </location>
</feature>
<dbReference type="PROSITE" id="PS51370">
    <property type="entry name" value="R"/>
    <property type="match status" value="1"/>
</dbReference>
<protein>
    <recommendedName>
        <fullName evidence="11">Transcription factor CYCLOIDEA</fullName>
    </recommendedName>
</protein>
<evidence type="ECO:0000256" key="3">
    <source>
        <dbReference type="ARBA" id="ARBA00023015"/>
    </source>
</evidence>
<dbReference type="EMBL" id="JAUESC010000383">
    <property type="protein sequence ID" value="KAK0584052.1"/>
    <property type="molecule type" value="Genomic_DNA"/>
</dbReference>
<comment type="caution">
    <text evidence="9">The sequence shown here is derived from an EMBL/GenBank/DDBJ whole genome shotgun (WGS) entry which is preliminary data.</text>
</comment>
<keyword evidence="4" id="KW-0238">DNA-binding</keyword>
<comment type="subcellular location">
    <subcellularLocation>
        <location evidence="1">Nucleus</location>
    </subcellularLocation>
</comment>
<keyword evidence="2" id="KW-0217">Developmental protein</keyword>
<evidence type="ECO:0000313" key="9">
    <source>
        <dbReference type="EMBL" id="KAK0584052.1"/>
    </source>
</evidence>
<feature type="domain" description="R" evidence="8">
    <location>
        <begin position="264"/>
        <end position="281"/>
    </location>
</feature>
<organism evidence="9 10">
    <name type="scientific">Acer saccharum</name>
    <name type="common">Sugar maple</name>
    <dbReference type="NCBI Taxonomy" id="4024"/>
    <lineage>
        <taxon>Eukaryota</taxon>
        <taxon>Viridiplantae</taxon>
        <taxon>Streptophyta</taxon>
        <taxon>Embryophyta</taxon>
        <taxon>Tracheophyta</taxon>
        <taxon>Spermatophyta</taxon>
        <taxon>Magnoliopsida</taxon>
        <taxon>eudicotyledons</taxon>
        <taxon>Gunneridae</taxon>
        <taxon>Pentapetalae</taxon>
        <taxon>rosids</taxon>
        <taxon>malvids</taxon>
        <taxon>Sapindales</taxon>
        <taxon>Sapindaceae</taxon>
        <taxon>Hippocastanoideae</taxon>
        <taxon>Acereae</taxon>
        <taxon>Acer</taxon>
    </lineage>
</organism>
<reference evidence="9" key="1">
    <citation type="journal article" date="2022" name="Plant J.">
        <title>Strategies of tolerance reflected in two North American maple genomes.</title>
        <authorList>
            <person name="McEvoy S.L."/>
            <person name="Sezen U.U."/>
            <person name="Trouern-Trend A."/>
            <person name="McMahon S.M."/>
            <person name="Schaberg P.G."/>
            <person name="Yang J."/>
            <person name="Wegrzyn J.L."/>
            <person name="Swenson N.G."/>
        </authorList>
    </citation>
    <scope>NUCLEOTIDE SEQUENCE</scope>
    <source>
        <strain evidence="9">NS2018</strain>
    </source>
</reference>
<dbReference type="PROSITE" id="PS51369">
    <property type="entry name" value="TCP"/>
    <property type="match status" value="1"/>
</dbReference>
<dbReference type="Proteomes" id="UP001168877">
    <property type="component" value="Unassembled WGS sequence"/>
</dbReference>
<evidence type="ECO:0000256" key="5">
    <source>
        <dbReference type="ARBA" id="ARBA00023163"/>
    </source>
</evidence>
<dbReference type="GO" id="GO:2000032">
    <property type="term" value="P:regulation of secondary shoot formation"/>
    <property type="evidence" value="ECO:0007669"/>
    <property type="project" value="TreeGrafter"/>
</dbReference>
<evidence type="ECO:0008006" key="11">
    <source>
        <dbReference type="Google" id="ProtNLM"/>
    </source>
</evidence>
<dbReference type="AlphaFoldDB" id="A0AA39VL59"/>
<dbReference type="InterPro" id="IPR005333">
    <property type="entry name" value="Transcription_factor_TCP"/>
</dbReference>
<reference evidence="9" key="2">
    <citation type="submission" date="2023-06" db="EMBL/GenBank/DDBJ databases">
        <authorList>
            <person name="Swenson N.G."/>
            <person name="Wegrzyn J.L."/>
            <person name="Mcevoy S.L."/>
        </authorList>
    </citation>
    <scope>NUCLEOTIDE SEQUENCE</scope>
    <source>
        <strain evidence="9">NS2018</strain>
        <tissue evidence="9">Leaf</tissue>
    </source>
</reference>
<name>A0AA39VL59_ACESA</name>
<evidence type="ECO:0000256" key="6">
    <source>
        <dbReference type="ARBA" id="ARBA00023242"/>
    </source>
</evidence>
<evidence type="ECO:0000313" key="10">
    <source>
        <dbReference type="Proteomes" id="UP001168877"/>
    </source>
</evidence>
<evidence type="ECO:0000256" key="2">
    <source>
        <dbReference type="ARBA" id="ARBA00022473"/>
    </source>
</evidence>